<keyword evidence="1" id="KW-1133">Transmembrane helix</keyword>
<gene>
    <name evidence="2" type="ORF">AACH10_06700</name>
</gene>
<protein>
    <submittedName>
        <fullName evidence="2">DUF4845 domain-containing protein</fullName>
    </submittedName>
</protein>
<keyword evidence="1" id="KW-0812">Transmembrane</keyword>
<keyword evidence="1" id="KW-0472">Membrane</keyword>
<evidence type="ECO:0000313" key="2">
    <source>
        <dbReference type="EMBL" id="MEK8049920.1"/>
    </source>
</evidence>
<name>A0ABU9CHS7_9BURK</name>
<comment type="caution">
    <text evidence="2">The sequence shown here is derived from an EMBL/GenBank/DDBJ whole genome shotgun (WGS) entry which is preliminary data.</text>
</comment>
<proteinExistence type="predicted"/>
<reference evidence="2 3" key="1">
    <citation type="submission" date="2024-04" db="EMBL/GenBank/DDBJ databases">
        <title>Novel species of the genus Ideonella isolated from streams.</title>
        <authorList>
            <person name="Lu H."/>
        </authorList>
    </citation>
    <scope>NUCLEOTIDE SEQUENCE [LARGE SCALE GENOMIC DNA]</scope>
    <source>
        <strain evidence="2 3">DXS22W</strain>
    </source>
</reference>
<sequence length="122" mass="13442">MMHRARTLRPSRGLTLIGLLSWAIVVGFVGYVLVHVVPTVTEFFAIQRAVDRVAAEPAPTVPGLRAAFDKQKGIDQTITSLSGSDLDITKQNDKVVISFAYEKEVELVGPVYLLIKYRGQSK</sequence>
<evidence type="ECO:0000313" key="3">
    <source>
        <dbReference type="Proteomes" id="UP001365405"/>
    </source>
</evidence>
<dbReference type="RefSeq" id="WP_341409590.1">
    <property type="nucleotide sequence ID" value="NZ_JBBUTH010000003.1"/>
</dbReference>
<dbReference type="InterPro" id="IPR032314">
    <property type="entry name" value="DUF4845"/>
</dbReference>
<feature type="transmembrane region" description="Helical" evidence="1">
    <location>
        <begin position="12"/>
        <end position="34"/>
    </location>
</feature>
<dbReference type="EMBL" id="JBBUTH010000003">
    <property type="protein sequence ID" value="MEK8049920.1"/>
    <property type="molecule type" value="Genomic_DNA"/>
</dbReference>
<accession>A0ABU9CHS7</accession>
<keyword evidence="3" id="KW-1185">Reference proteome</keyword>
<evidence type="ECO:0000256" key="1">
    <source>
        <dbReference type="SAM" id="Phobius"/>
    </source>
</evidence>
<organism evidence="2 3">
    <name type="scientific">Pseudaquabacterium inlustre</name>
    <dbReference type="NCBI Taxonomy" id="2984192"/>
    <lineage>
        <taxon>Bacteria</taxon>
        <taxon>Pseudomonadati</taxon>
        <taxon>Pseudomonadota</taxon>
        <taxon>Betaproteobacteria</taxon>
        <taxon>Burkholderiales</taxon>
        <taxon>Sphaerotilaceae</taxon>
        <taxon>Pseudaquabacterium</taxon>
    </lineage>
</organism>
<dbReference type="Proteomes" id="UP001365405">
    <property type="component" value="Unassembled WGS sequence"/>
</dbReference>
<dbReference type="Pfam" id="PF16137">
    <property type="entry name" value="DUF4845"/>
    <property type="match status" value="1"/>
</dbReference>